<sequence length="376" mass="42702">MAAIASGSAMTIDDMDAADRAWAIQENRFRARARLRLQARARKPRTLLNNAAAASSTTSSTSAPHHHHHHYQQQQQQQASSGAATDVPSIGPNANLRSVPPTSRNAQLDPAQLKVVGSKGNVAQRTRKIDDGEIPLQRDKSLGNYIEFDLSKLHNSKGGFLIDDEDPAASKKTIDELRKEKERERQRMREYAEPGISLDLQSRPTCESCGSPEIIDHPFKRVFGILVCRKCEKEKPEVYSLLTKTEVKEDYLLTDAELKDEELLPHLLKANPHKATYSNMMLFCRKQVEEFAFGPGKWGSEAGLDAEFERREEEKAKKRGKKFQQGLADLRKRTRDNVWQRRKDEEHVHDWEEVEVRGKAVQRCTQCGYSVEVEVF</sequence>
<dbReference type="GO" id="GO:0006284">
    <property type="term" value="P:base-excision repair"/>
    <property type="evidence" value="ECO:0007669"/>
    <property type="project" value="TreeGrafter"/>
</dbReference>
<dbReference type="Proteomes" id="UP000324022">
    <property type="component" value="Unassembled WGS sequence"/>
</dbReference>
<dbReference type="GO" id="GO:0070914">
    <property type="term" value="P:UV-damage excision repair"/>
    <property type="evidence" value="ECO:0007669"/>
    <property type="project" value="TreeGrafter"/>
</dbReference>
<evidence type="ECO:0000256" key="2">
    <source>
        <dbReference type="ARBA" id="ARBA00005548"/>
    </source>
</evidence>
<evidence type="ECO:0000256" key="3">
    <source>
        <dbReference type="ARBA" id="ARBA00022723"/>
    </source>
</evidence>
<protein>
    <recommendedName>
        <fullName evidence="10">DNA repair protein RAD14</fullName>
    </recommendedName>
</protein>
<evidence type="ECO:0000256" key="5">
    <source>
        <dbReference type="ARBA" id="ARBA00022771"/>
    </source>
</evidence>
<dbReference type="OrthoDB" id="68328at2759"/>
<dbReference type="InterPro" id="IPR009061">
    <property type="entry name" value="DNA-bd_dom_put_sf"/>
</dbReference>
<evidence type="ECO:0000256" key="9">
    <source>
        <dbReference type="ARBA" id="ARBA00023242"/>
    </source>
</evidence>
<evidence type="ECO:0000256" key="10">
    <source>
        <dbReference type="ARBA" id="ARBA00072989"/>
    </source>
</evidence>
<comment type="similarity">
    <text evidence="2">Belongs to the XPA family.</text>
</comment>
<dbReference type="CDD" id="cd21077">
    <property type="entry name" value="DBD_Rad14"/>
    <property type="match status" value="1"/>
</dbReference>
<evidence type="ECO:0000256" key="6">
    <source>
        <dbReference type="ARBA" id="ARBA00022833"/>
    </source>
</evidence>
<dbReference type="GO" id="GO:0000715">
    <property type="term" value="P:nucleotide-excision repair, DNA damage recognition"/>
    <property type="evidence" value="ECO:0007669"/>
    <property type="project" value="TreeGrafter"/>
</dbReference>
<keyword evidence="3" id="KW-0479">Metal-binding</keyword>
<dbReference type="GO" id="GO:0003684">
    <property type="term" value="F:damaged DNA binding"/>
    <property type="evidence" value="ECO:0007669"/>
    <property type="project" value="InterPro"/>
</dbReference>
<dbReference type="InterPro" id="IPR037129">
    <property type="entry name" value="XPA_sf"/>
</dbReference>
<dbReference type="InterPro" id="IPR022658">
    <property type="entry name" value="XPA_CS"/>
</dbReference>
<evidence type="ECO:0000256" key="1">
    <source>
        <dbReference type="ARBA" id="ARBA00004123"/>
    </source>
</evidence>
<dbReference type="GO" id="GO:1901255">
    <property type="term" value="P:nucleotide-excision repair involved in interstrand cross-link repair"/>
    <property type="evidence" value="ECO:0007669"/>
    <property type="project" value="TreeGrafter"/>
</dbReference>
<organism evidence="13 14">
    <name type="scientific">Ustilago trichophora</name>
    <dbReference type="NCBI Taxonomy" id="86804"/>
    <lineage>
        <taxon>Eukaryota</taxon>
        <taxon>Fungi</taxon>
        <taxon>Dikarya</taxon>
        <taxon>Basidiomycota</taxon>
        <taxon>Ustilaginomycotina</taxon>
        <taxon>Ustilaginomycetes</taxon>
        <taxon>Ustilaginales</taxon>
        <taxon>Ustilaginaceae</taxon>
        <taxon>Ustilago</taxon>
    </lineage>
</organism>
<proteinExistence type="inferred from homology"/>
<keyword evidence="9" id="KW-0539">Nucleus</keyword>
<dbReference type="PANTHER" id="PTHR10142">
    <property type="entry name" value="DNA REPAIR PROTEIN COMPLEMENTING XP-A CELLS"/>
    <property type="match status" value="1"/>
</dbReference>
<evidence type="ECO:0000256" key="7">
    <source>
        <dbReference type="ARBA" id="ARBA00023125"/>
    </source>
</evidence>
<reference evidence="13 14" key="1">
    <citation type="submission" date="2018-03" db="EMBL/GenBank/DDBJ databases">
        <authorList>
            <person name="Guldener U."/>
        </authorList>
    </citation>
    <scope>NUCLEOTIDE SEQUENCE [LARGE SCALE GENOMIC DNA]</scope>
    <source>
        <strain evidence="13 14">NBRC100155</strain>
    </source>
</reference>
<evidence type="ECO:0000256" key="4">
    <source>
        <dbReference type="ARBA" id="ARBA00022763"/>
    </source>
</evidence>
<evidence type="ECO:0000313" key="14">
    <source>
        <dbReference type="Proteomes" id="UP000324022"/>
    </source>
</evidence>
<evidence type="ECO:0000313" key="13">
    <source>
        <dbReference type="EMBL" id="SPO25698.1"/>
    </source>
</evidence>
<keyword evidence="14" id="KW-1185">Reference proteome</keyword>
<dbReference type="Gene3D" id="3.90.530.10">
    <property type="entry name" value="XPA C-terminal domain"/>
    <property type="match status" value="1"/>
</dbReference>
<accession>A0A5C3E5J5</accession>
<keyword evidence="8" id="KW-0234">DNA repair</keyword>
<dbReference type="NCBIfam" id="TIGR00598">
    <property type="entry name" value="rad14"/>
    <property type="match status" value="1"/>
</dbReference>
<feature type="compositionally biased region" description="Low complexity" evidence="11">
    <location>
        <begin position="72"/>
        <end position="85"/>
    </location>
</feature>
<keyword evidence="7" id="KW-0238">DNA-binding</keyword>
<feature type="compositionally biased region" description="Low complexity" evidence="11">
    <location>
        <begin position="51"/>
        <end position="63"/>
    </location>
</feature>
<dbReference type="GO" id="GO:0000110">
    <property type="term" value="C:nucleotide-excision repair factor 1 complex"/>
    <property type="evidence" value="ECO:0007669"/>
    <property type="project" value="TreeGrafter"/>
</dbReference>
<dbReference type="EMBL" id="OOIN01000012">
    <property type="protein sequence ID" value="SPO25698.1"/>
    <property type="molecule type" value="Genomic_DNA"/>
</dbReference>
<dbReference type="PROSITE" id="PS00753">
    <property type="entry name" value="XPA_2"/>
    <property type="match status" value="1"/>
</dbReference>
<gene>
    <name evidence="13" type="ORF">UTRI_03063</name>
</gene>
<feature type="region of interest" description="Disordered" evidence="11">
    <location>
        <begin position="42"/>
        <end position="111"/>
    </location>
</feature>
<dbReference type="FunFam" id="3.90.530.10:FF:000003">
    <property type="entry name" value="Dna repair rad14 protein"/>
    <property type="match status" value="1"/>
</dbReference>
<evidence type="ECO:0000256" key="11">
    <source>
        <dbReference type="SAM" id="MobiDB-lite"/>
    </source>
</evidence>
<evidence type="ECO:0000256" key="8">
    <source>
        <dbReference type="ARBA" id="ARBA00023204"/>
    </source>
</evidence>
<dbReference type="AlphaFoldDB" id="A0A5C3E5J5"/>
<keyword evidence="6" id="KW-0862">Zinc</keyword>
<keyword evidence="5" id="KW-0863">Zinc-finger</keyword>
<dbReference type="Pfam" id="PF05181">
    <property type="entry name" value="XPA_C"/>
    <property type="match status" value="1"/>
</dbReference>
<dbReference type="InterPro" id="IPR000465">
    <property type="entry name" value="XPA/RAD14"/>
</dbReference>
<comment type="subcellular location">
    <subcellularLocation>
        <location evidence="1">Nucleus</location>
    </subcellularLocation>
</comment>
<evidence type="ECO:0000259" key="12">
    <source>
        <dbReference type="Pfam" id="PF05181"/>
    </source>
</evidence>
<dbReference type="GO" id="GO:0008270">
    <property type="term" value="F:zinc ion binding"/>
    <property type="evidence" value="ECO:0007669"/>
    <property type="project" value="UniProtKB-KW"/>
</dbReference>
<dbReference type="SUPFAM" id="SSF46955">
    <property type="entry name" value="Putative DNA-binding domain"/>
    <property type="match status" value="1"/>
</dbReference>
<keyword evidence="4" id="KW-0227">DNA damage</keyword>
<dbReference type="InterPro" id="IPR022656">
    <property type="entry name" value="XPA_C"/>
</dbReference>
<dbReference type="PANTHER" id="PTHR10142:SF0">
    <property type="entry name" value="DNA REPAIR PROTEIN COMPLEMENTING XP-A CELLS"/>
    <property type="match status" value="1"/>
</dbReference>
<name>A0A5C3E5J5_9BASI</name>
<feature type="domain" description="XPA C-terminal" evidence="12">
    <location>
        <begin position="239"/>
        <end position="288"/>
    </location>
</feature>